<name>A0ABD2AGG8_VESSQ</name>
<dbReference type="AlphaFoldDB" id="A0ABD2AGG8"/>
<reference evidence="1 2" key="1">
    <citation type="journal article" date="2024" name="Ann. Entomol. Soc. Am.">
        <title>Genomic analyses of the southern and eastern yellowjacket wasps (Hymenoptera: Vespidae) reveal evolutionary signatures of social life.</title>
        <authorList>
            <person name="Catto M.A."/>
            <person name="Caine P.B."/>
            <person name="Orr S.E."/>
            <person name="Hunt B.G."/>
            <person name="Goodisman M.A.D."/>
        </authorList>
    </citation>
    <scope>NUCLEOTIDE SEQUENCE [LARGE SCALE GENOMIC DNA]</scope>
    <source>
        <strain evidence="1">233</strain>
        <tissue evidence="1">Head and thorax</tissue>
    </source>
</reference>
<organism evidence="1 2">
    <name type="scientific">Vespula squamosa</name>
    <name type="common">Southern yellow jacket</name>
    <name type="synonym">Wasp</name>
    <dbReference type="NCBI Taxonomy" id="30214"/>
    <lineage>
        <taxon>Eukaryota</taxon>
        <taxon>Metazoa</taxon>
        <taxon>Ecdysozoa</taxon>
        <taxon>Arthropoda</taxon>
        <taxon>Hexapoda</taxon>
        <taxon>Insecta</taxon>
        <taxon>Pterygota</taxon>
        <taxon>Neoptera</taxon>
        <taxon>Endopterygota</taxon>
        <taxon>Hymenoptera</taxon>
        <taxon>Apocrita</taxon>
        <taxon>Aculeata</taxon>
        <taxon>Vespoidea</taxon>
        <taxon>Vespidae</taxon>
        <taxon>Vespinae</taxon>
        <taxon>Vespula</taxon>
    </lineage>
</organism>
<accession>A0ABD2AGG8</accession>
<dbReference type="Proteomes" id="UP001607302">
    <property type="component" value="Unassembled WGS sequence"/>
</dbReference>
<sequence length="93" mass="11079">MRSGRTVRWMGIYSCYNMMDSFVAVRIYCALGSSNLNFEIFLWKICNSMRAHEHFPDKSVFIFMSYISTGVKSKRLILLVWTRCSRRDFVVFR</sequence>
<dbReference type="EMBL" id="JAUDFV010000149">
    <property type="protein sequence ID" value="KAL2719684.1"/>
    <property type="molecule type" value="Genomic_DNA"/>
</dbReference>
<gene>
    <name evidence="1" type="ORF">V1478_011146</name>
</gene>
<comment type="caution">
    <text evidence="1">The sequence shown here is derived from an EMBL/GenBank/DDBJ whole genome shotgun (WGS) entry which is preliminary data.</text>
</comment>
<protein>
    <submittedName>
        <fullName evidence="1">Uncharacterized protein</fullName>
    </submittedName>
</protein>
<keyword evidence="2" id="KW-1185">Reference proteome</keyword>
<evidence type="ECO:0000313" key="1">
    <source>
        <dbReference type="EMBL" id="KAL2719684.1"/>
    </source>
</evidence>
<evidence type="ECO:0000313" key="2">
    <source>
        <dbReference type="Proteomes" id="UP001607302"/>
    </source>
</evidence>
<proteinExistence type="predicted"/>